<feature type="domain" description="DUF4296" evidence="1">
    <location>
        <begin position="25"/>
        <end position="107"/>
    </location>
</feature>
<evidence type="ECO:0000313" key="2">
    <source>
        <dbReference type="EMBL" id="GGD52584.1"/>
    </source>
</evidence>
<keyword evidence="3" id="KW-1185">Reference proteome</keyword>
<dbReference type="Proteomes" id="UP000625780">
    <property type="component" value="Unassembled WGS sequence"/>
</dbReference>
<evidence type="ECO:0000259" key="1">
    <source>
        <dbReference type="Pfam" id="PF14129"/>
    </source>
</evidence>
<dbReference type="InterPro" id="IPR025381">
    <property type="entry name" value="DUF4296"/>
</dbReference>
<dbReference type="PROSITE" id="PS51257">
    <property type="entry name" value="PROKAR_LIPOPROTEIN"/>
    <property type="match status" value="1"/>
</dbReference>
<dbReference type="RefSeq" id="WP_188370447.1">
    <property type="nucleotide sequence ID" value="NZ_BMFH01000001.1"/>
</dbReference>
<keyword evidence="2" id="KW-0449">Lipoprotein</keyword>
<proteinExistence type="predicted"/>
<evidence type="ECO:0000313" key="3">
    <source>
        <dbReference type="Proteomes" id="UP000625780"/>
    </source>
</evidence>
<name>A0ABQ1R122_9FLAO</name>
<reference evidence="3" key="1">
    <citation type="journal article" date="2019" name="Int. J. Syst. Evol. Microbiol.">
        <title>The Global Catalogue of Microorganisms (GCM) 10K type strain sequencing project: providing services to taxonomists for standard genome sequencing and annotation.</title>
        <authorList>
            <consortium name="The Broad Institute Genomics Platform"/>
            <consortium name="The Broad Institute Genome Sequencing Center for Infectious Disease"/>
            <person name="Wu L."/>
            <person name="Ma J."/>
        </authorList>
    </citation>
    <scope>NUCLEOTIDE SEQUENCE [LARGE SCALE GENOMIC DNA]</scope>
    <source>
        <strain evidence="3">CGMCC 1.12606</strain>
    </source>
</reference>
<dbReference type="EMBL" id="BMFH01000001">
    <property type="protein sequence ID" value="GGD52584.1"/>
    <property type="molecule type" value="Genomic_DNA"/>
</dbReference>
<gene>
    <name evidence="2" type="ORF">GCM10011361_19090</name>
</gene>
<sequence>MKKSIFYALISVLVYSCAEEVIKKPEDLIPRETMTELIYEMALLNSAKSTNRAILEKHFENPTDFLFHQYGVDSLQFVKSDVYYASQPLVYEAIYKEVAARLDKERTAFEEERQRRNDSLISRSRQIKDSLAVEED</sequence>
<organism evidence="2 3">
    <name type="scientific">Muriicola marianensis</name>
    <dbReference type="NCBI Taxonomy" id="1324801"/>
    <lineage>
        <taxon>Bacteria</taxon>
        <taxon>Pseudomonadati</taxon>
        <taxon>Bacteroidota</taxon>
        <taxon>Flavobacteriia</taxon>
        <taxon>Flavobacteriales</taxon>
        <taxon>Flavobacteriaceae</taxon>
        <taxon>Muriicola</taxon>
    </lineage>
</organism>
<protein>
    <submittedName>
        <fullName evidence="2">Lipoprotein</fullName>
    </submittedName>
</protein>
<accession>A0ABQ1R122</accession>
<comment type="caution">
    <text evidence="2">The sequence shown here is derived from an EMBL/GenBank/DDBJ whole genome shotgun (WGS) entry which is preliminary data.</text>
</comment>
<dbReference type="Pfam" id="PF14129">
    <property type="entry name" value="DUF4296"/>
    <property type="match status" value="1"/>
</dbReference>